<accession>K7RI57</accession>
<dbReference type="EMBL" id="CP003249">
    <property type="protein sequence ID" value="AFV76097.1"/>
    <property type="molecule type" value="Genomic_DNA"/>
</dbReference>
<proteinExistence type="predicted"/>
<dbReference type="SUPFAM" id="SSF46785">
    <property type="entry name" value="Winged helix' DNA-binding domain"/>
    <property type="match status" value="1"/>
</dbReference>
<evidence type="ECO:0000313" key="2">
    <source>
        <dbReference type="Proteomes" id="UP000000211"/>
    </source>
</evidence>
<name>K7RI57_THEOS</name>
<keyword evidence="2" id="KW-1185">Reference proteome</keyword>
<organism evidence="1 2">
    <name type="scientific">Thermus oshimai JL-2</name>
    <dbReference type="NCBI Taxonomy" id="751945"/>
    <lineage>
        <taxon>Bacteria</taxon>
        <taxon>Thermotogati</taxon>
        <taxon>Deinococcota</taxon>
        <taxon>Deinococci</taxon>
        <taxon>Thermales</taxon>
        <taxon>Thermaceae</taxon>
        <taxon>Thermus</taxon>
    </lineage>
</organism>
<protein>
    <submittedName>
        <fullName evidence="1">FeoC like transcriptional regulator</fullName>
    </submittedName>
</protein>
<dbReference type="AlphaFoldDB" id="K7RI57"/>
<dbReference type="KEGG" id="tos:Theos_1047"/>
<dbReference type="Proteomes" id="UP000000211">
    <property type="component" value="Chromosome"/>
</dbReference>
<dbReference type="eggNOG" id="ENOG5030QAG">
    <property type="taxonomic scope" value="Bacteria"/>
</dbReference>
<gene>
    <name evidence="1" type="ORF">Theos_1047</name>
</gene>
<evidence type="ECO:0000313" key="1">
    <source>
        <dbReference type="EMBL" id="AFV76097.1"/>
    </source>
</evidence>
<dbReference type="STRING" id="751945.Theos_1047"/>
<dbReference type="HOGENOM" id="CLU_2669891_0_0_0"/>
<reference evidence="1 2" key="1">
    <citation type="journal article" date="2013" name="Genome Announc.">
        <title>Whole Genome Sequencing of Thermus oshimai JL-2 and Thermus thermophilus JL-18, Incomplete Denitrifiers from the United States Great Basin.</title>
        <authorList>
            <person name="Murugapiran S.K."/>
            <person name="Huntemann M."/>
            <person name="Wei C.L."/>
            <person name="Han J."/>
            <person name="Detter J.C."/>
            <person name="Han C.S."/>
            <person name="Erkkila T.H."/>
            <person name="Teshima H."/>
            <person name="Chen A."/>
            <person name="Kyrpides N."/>
            <person name="Mavrommatis K."/>
            <person name="Markowitz V."/>
            <person name="Szeto E."/>
            <person name="Ivanova N."/>
            <person name="Pagani I."/>
            <person name="Lam J."/>
            <person name="McDonald A.I."/>
            <person name="Dodsworth J.A."/>
            <person name="Pati A."/>
            <person name="Goodwin L."/>
            <person name="Peters L."/>
            <person name="Pitluck S."/>
            <person name="Woyke T."/>
            <person name="Hedlund B.P."/>
        </authorList>
    </citation>
    <scope>NUCLEOTIDE SEQUENCE</scope>
    <source>
        <strain evidence="1 2">JL-2</strain>
    </source>
</reference>
<dbReference type="RefSeq" id="WP_016329288.1">
    <property type="nucleotide sequence ID" value="NC_019386.1"/>
</dbReference>
<dbReference type="InterPro" id="IPR036390">
    <property type="entry name" value="WH_DNA-bd_sf"/>
</dbReference>
<dbReference type="PATRIC" id="fig|751945.3.peg.1042"/>
<sequence length="75" mass="7936">MVEQALELLATPKAPQALAQALGLSEAGALLLLQQLERRGYVEALACGAGCGRCAFRSGCLKEGSVYYVRKARVP</sequence>